<protein>
    <recommendedName>
        <fullName evidence="2">2EXR domain-containing protein</fullName>
    </recommendedName>
</protein>
<accession>A0AAV9JC29</accession>
<feature type="region of interest" description="Disordered" evidence="1">
    <location>
        <begin position="1"/>
        <end position="78"/>
    </location>
</feature>
<sequence length="326" mass="36582">MADSTAPLQTVTLPAKRKRAQVSYLDEDDELDGLLGVDNDRNQDAEDESGDDDVTYGSRKRVKKASSRKKAKTSCGSKAAKDQKPFSFMLLPPELRDQIYELALIDPNGISLVSKTKSYRRTVTRAAIPENDSRWYYGRRRRQPYSQSSQSTQTETAHNPLTPALLAVSKQIRSETLGYLYQQPIALEDTHALHSFLALIGSNRSMVTDLTVKGWGTGRGTHHAMNFCAFPLLGLCTHLRTLFLDCSIGWHRNPQGLARQIFRDSHHFFEAYGAANGKKDAAVDLLELSDANYDLTRHGCARNVTLLEKDDFKEQFQAELRKLLGC</sequence>
<feature type="compositionally biased region" description="Low complexity" evidence="1">
    <location>
        <begin position="144"/>
        <end position="153"/>
    </location>
</feature>
<feature type="compositionally biased region" description="Basic residues" evidence="1">
    <location>
        <begin position="58"/>
        <end position="72"/>
    </location>
</feature>
<evidence type="ECO:0000313" key="3">
    <source>
        <dbReference type="EMBL" id="KAK4542477.1"/>
    </source>
</evidence>
<evidence type="ECO:0000259" key="2">
    <source>
        <dbReference type="Pfam" id="PF20150"/>
    </source>
</evidence>
<dbReference type="InterPro" id="IPR045518">
    <property type="entry name" value="2EXR"/>
</dbReference>
<name>A0AAV9JC29_9PEZI</name>
<evidence type="ECO:0000313" key="4">
    <source>
        <dbReference type="Proteomes" id="UP001324427"/>
    </source>
</evidence>
<dbReference type="InterPro" id="IPR038883">
    <property type="entry name" value="AN11006-like"/>
</dbReference>
<reference evidence="3 4" key="1">
    <citation type="submission" date="2021-11" db="EMBL/GenBank/DDBJ databases">
        <title>Black yeast isolated from Biological Soil Crust.</title>
        <authorList>
            <person name="Kurbessoian T."/>
        </authorList>
    </citation>
    <scope>NUCLEOTIDE SEQUENCE [LARGE SCALE GENOMIC DNA]</scope>
    <source>
        <strain evidence="3 4">CCFEE 5522</strain>
    </source>
</reference>
<feature type="compositionally biased region" description="Polar residues" evidence="1">
    <location>
        <begin position="1"/>
        <end position="12"/>
    </location>
</feature>
<dbReference type="Pfam" id="PF20150">
    <property type="entry name" value="2EXR"/>
    <property type="match status" value="1"/>
</dbReference>
<dbReference type="PANTHER" id="PTHR42085">
    <property type="entry name" value="F-BOX DOMAIN-CONTAINING PROTEIN"/>
    <property type="match status" value="1"/>
</dbReference>
<keyword evidence="4" id="KW-1185">Reference proteome</keyword>
<dbReference type="Proteomes" id="UP001324427">
    <property type="component" value="Unassembled WGS sequence"/>
</dbReference>
<dbReference type="EMBL" id="JAVFHQ010000041">
    <property type="protein sequence ID" value="KAK4542477.1"/>
    <property type="molecule type" value="Genomic_DNA"/>
</dbReference>
<feature type="region of interest" description="Disordered" evidence="1">
    <location>
        <begin position="138"/>
        <end position="160"/>
    </location>
</feature>
<feature type="domain" description="2EXR" evidence="2">
    <location>
        <begin position="88"/>
        <end position="182"/>
    </location>
</feature>
<dbReference type="PANTHER" id="PTHR42085:SF2">
    <property type="entry name" value="F-BOX DOMAIN-CONTAINING PROTEIN"/>
    <property type="match status" value="1"/>
</dbReference>
<gene>
    <name evidence="3" type="ORF">LTR36_006729</name>
</gene>
<dbReference type="AlphaFoldDB" id="A0AAV9JC29"/>
<proteinExistence type="predicted"/>
<evidence type="ECO:0000256" key="1">
    <source>
        <dbReference type="SAM" id="MobiDB-lite"/>
    </source>
</evidence>
<organism evidence="3 4">
    <name type="scientific">Oleoguttula mirabilis</name>
    <dbReference type="NCBI Taxonomy" id="1507867"/>
    <lineage>
        <taxon>Eukaryota</taxon>
        <taxon>Fungi</taxon>
        <taxon>Dikarya</taxon>
        <taxon>Ascomycota</taxon>
        <taxon>Pezizomycotina</taxon>
        <taxon>Dothideomycetes</taxon>
        <taxon>Dothideomycetidae</taxon>
        <taxon>Mycosphaerellales</taxon>
        <taxon>Teratosphaeriaceae</taxon>
        <taxon>Oleoguttula</taxon>
    </lineage>
</organism>
<feature type="compositionally biased region" description="Acidic residues" evidence="1">
    <location>
        <begin position="45"/>
        <end position="54"/>
    </location>
</feature>
<comment type="caution">
    <text evidence="3">The sequence shown here is derived from an EMBL/GenBank/DDBJ whole genome shotgun (WGS) entry which is preliminary data.</text>
</comment>